<keyword evidence="7" id="KW-0206">Cytoskeleton</keyword>
<evidence type="ECO:0000256" key="7">
    <source>
        <dbReference type="ARBA" id="ARBA00023212"/>
    </source>
</evidence>
<sequence>MPVEHGLKLDVGDGKVFLELYLERLDADAEGAGMQSKGLARNARVMSYIDRRKLPLWVRREECYACGSESTTTAAYFRSKLMKQRHVYRGIVATQGSGFCMFFAQQTQDGGVYQIRCVVLDFTLKQQLDRGLWQAPKRTTPLELLVARRRDSLLRNRSRVSTHAQIADFRRQFSKTCASCVLSGLRLRGIPETHPEFQALFKTTLATVEFAHRHDMSAPREPLGFETVQESVETVLKLFTSS</sequence>
<dbReference type="STRING" id="1266660.A0A1G4IM72"/>
<evidence type="ECO:0000313" key="13">
    <source>
        <dbReference type="Proteomes" id="UP000190274"/>
    </source>
</evidence>
<dbReference type="GO" id="GO:0005634">
    <property type="term" value="C:nucleus"/>
    <property type="evidence" value="ECO:0007669"/>
    <property type="project" value="UniProtKB-SubCell"/>
</dbReference>
<dbReference type="AlphaFoldDB" id="A0A1G4IM72"/>
<evidence type="ECO:0000256" key="4">
    <source>
        <dbReference type="ARBA" id="ARBA00017231"/>
    </source>
</evidence>
<keyword evidence="6" id="KW-0235">DNA replication</keyword>
<protein>
    <recommendedName>
        <fullName evidence="4">Mitochondrial morphogenesis protein SLD7</fullName>
    </recommendedName>
</protein>
<evidence type="ECO:0000313" key="12">
    <source>
        <dbReference type="EMBL" id="SCU77679.1"/>
    </source>
</evidence>
<comment type="similarity">
    <text evidence="3">Belongs to the SLD7 family.</text>
</comment>
<feature type="domain" description="Sld7 C-terminal" evidence="10">
    <location>
        <begin position="171"/>
        <end position="240"/>
    </location>
</feature>
<proteinExistence type="inferred from homology"/>
<evidence type="ECO:0000256" key="5">
    <source>
        <dbReference type="ARBA" id="ARBA00022490"/>
    </source>
</evidence>
<evidence type="ECO:0000259" key="11">
    <source>
        <dbReference type="Pfam" id="PF18636"/>
    </source>
</evidence>
<evidence type="ECO:0000256" key="1">
    <source>
        <dbReference type="ARBA" id="ARBA00004123"/>
    </source>
</evidence>
<reference evidence="12 13" key="1">
    <citation type="submission" date="2016-03" db="EMBL/GenBank/DDBJ databases">
        <authorList>
            <person name="Devillers H."/>
        </authorList>
    </citation>
    <scope>NUCLEOTIDE SEQUENCE [LARGE SCALE GENOMIC DNA]</scope>
    <source>
        <strain evidence="12">CBS 10888</strain>
    </source>
</reference>
<comment type="subcellular location">
    <subcellularLocation>
        <location evidence="2">Cytoplasm</location>
        <location evidence="2">Cytoskeleton</location>
        <location evidence="2">Spindle pole</location>
    </subcellularLocation>
    <subcellularLocation>
        <location evidence="1">Nucleus</location>
    </subcellularLocation>
</comment>
<keyword evidence="5" id="KW-0963">Cytoplasm</keyword>
<dbReference type="InterPro" id="IPR041564">
    <property type="entry name" value="Sld7_N"/>
</dbReference>
<evidence type="ECO:0000256" key="2">
    <source>
        <dbReference type="ARBA" id="ARBA00004647"/>
    </source>
</evidence>
<feature type="domain" description="Sld7 N-terminal" evidence="11">
    <location>
        <begin position="32"/>
        <end position="105"/>
    </location>
</feature>
<name>A0A1G4IM72_9SACH</name>
<keyword evidence="8" id="KW-0539">Nucleus</keyword>
<dbReference type="OrthoDB" id="4063051at2759"/>
<evidence type="ECO:0000259" key="10">
    <source>
        <dbReference type="Pfam" id="PF18596"/>
    </source>
</evidence>
<evidence type="ECO:0000256" key="3">
    <source>
        <dbReference type="ARBA" id="ARBA00009044"/>
    </source>
</evidence>
<evidence type="ECO:0000256" key="8">
    <source>
        <dbReference type="ARBA" id="ARBA00023242"/>
    </source>
</evidence>
<keyword evidence="13" id="KW-1185">Reference proteome</keyword>
<evidence type="ECO:0000256" key="6">
    <source>
        <dbReference type="ARBA" id="ARBA00022705"/>
    </source>
</evidence>
<dbReference type="InterPro" id="IPR041260">
    <property type="entry name" value="Sld7_C"/>
</dbReference>
<keyword evidence="9" id="KW-0131">Cell cycle</keyword>
<accession>A0A1G4IM72</accession>
<dbReference type="Pfam" id="PF18596">
    <property type="entry name" value="Sld7_C"/>
    <property type="match status" value="1"/>
</dbReference>
<gene>
    <name evidence="12" type="ORF">LADA_0A01662G</name>
</gene>
<dbReference type="Pfam" id="PF18636">
    <property type="entry name" value="Sld7_N"/>
    <property type="match status" value="1"/>
</dbReference>
<organism evidence="12 13">
    <name type="scientific">Lachancea dasiensis</name>
    <dbReference type="NCBI Taxonomy" id="1072105"/>
    <lineage>
        <taxon>Eukaryota</taxon>
        <taxon>Fungi</taxon>
        <taxon>Dikarya</taxon>
        <taxon>Ascomycota</taxon>
        <taxon>Saccharomycotina</taxon>
        <taxon>Saccharomycetes</taxon>
        <taxon>Saccharomycetales</taxon>
        <taxon>Saccharomycetaceae</taxon>
        <taxon>Lachancea</taxon>
    </lineage>
</organism>
<dbReference type="GO" id="GO:0000922">
    <property type="term" value="C:spindle pole"/>
    <property type="evidence" value="ECO:0007669"/>
    <property type="project" value="UniProtKB-SubCell"/>
</dbReference>
<evidence type="ECO:0000256" key="9">
    <source>
        <dbReference type="ARBA" id="ARBA00023306"/>
    </source>
</evidence>
<dbReference type="EMBL" id="LT598460">
    <property type="protein sequence ID" value="SCU77679.1"/>
    <property type="molecule type" value="Genomic_DNA"/>
</dbReference>
<dbReference type="GO" id="GO:0006260">
    <property type="term" value="P:DNA replication"/>
    <property type="evidence" value="ECO:0007669"/>
    <property type="project" value="UniProtKB-KW"/>
</dbReference>
<dbReference type="Proteomes" id="UP000190274">
    <property type="component" value="Chromosome A"/>
</dbReference>